<gene>
    <name evidence="1" type="ORF">PENARI_c039G03306</name>
</gene>
<dbReference type="GeneID" id="34581761"/>
<dbReference type="AlphaFoldDB" id="A0A1F5L366"/>
<sequence length="215" mass="24796">MNFTTTATSHTAFRESLEGQTITIPNIYQLIPGWNPRLHKEYERARDDILNPWIERWVDDKGTARKLKAADFVFDCGALKYDTYVVGAYREASLQYFKFTLIDEGEAPDLSSFDMELQKSLQCWDEVGLHIHQICSKEGLETREILCDEMLRYVGSLNNVDSIFDDCCIPSLEQYWDRREATAAAYCVVATIPYGYLTLPLFNTERLMIEALSMD</sequence>
<dbReference type="Gene3D" id="1.10.600.10">
    <property type="entry name" value="Farnesyl Diphosphate Synthase"/>
    <property type="match status" value="1"/>
</dbReference>
<dbReference type="EMBL" id="LXJU01000039">
    <property type="protein sequence ID" value="OGE47635.1"/>
    <property type="molecule type" value="Genomic_DNA"/>
</dbReference>
<reference evidence="1 2" key="1">
    <citation type="journal article" date="2016" name="Sci. Rep.">
        <title>Penicillium arizonense, a new, genome sequenced fungal species, reveals a high chemical diversity in secreted metabolites.</title>
        <authorList>
            <person name="Grijseels S."/>
            <person name="Nielsen J.C."/>
            <person name="Randelovic M."/>
            <person name="Nielsen J."/>
            <person name="Nielsen K.F."/>
            <person name="Workman M."/>
            <person name="Frisvad J.C."/>
        </authorList>
    </citation>
    <scope>NUCLEOTIDE SEQUENCE [LARGE SCALE GENOMIC DNA]</scope>
    <source>
        <strain evidence="1 2">CBS 141311</strain>
    </source>
</reference>
<keyword evidence="2" id="KW-1185">Reference proteome</keyword>
<protein>
    <submittedName>
        <fullName evidence="1">Uncharacterized protein</fullName>
    </submittedName>
</protein>
<accession>A0A1F5L366</accession>
<dbReference type="SUPFAM" id="SSF48576">
    <property type="entry name" value="Terpenoid synthases"/>
    <property type="match status" value="1"/>
</dbReference>
<evidence type="ECO:0000313" key="1">
    <source>
        <dbReference type="EMBL" id="OGE47635.1"/>
    </source>
</evidence>
<dbReference type="OrthoDB" id="2861623at2759"/>
<dbReference type="InterPro" id="IPR008949">
    <property type="entry name" value="Isoprenoid_synthase_dom_sf"/>
</dbReference>
<evidence type="ECO:0000313" key="2">
    <source>
        <dbReference type="Proteomes" id="UP000177622"/>
    </source>
</evidence>
<proteinExistence type="predicted"/>
<dbReference type="Proteomes" id="UP000177622">
    <property type="component" value="Unassembled WGS sequence"/>
</dbReference>
<organism evidence="1 2">
    <name type="scientific">Penicillium arizonense</name>
    <dbReference type="NCBI Taxonomy" id="1835702"/>
    <lineage>
        <taxon>Eukaryota</taxon>
        <taxon>Fungi</taxon>
        <taxon>Dikarya</taxon>
        <taxon>Ascomycota</taxon>
        <taxon>Pezizomycotina</taxon>
        <taxon>Eurotiomycetes</taxon>
        <taxon>Eurotiomycetidae</taxon>
        <taxon>Eurotiales</taxon>
        <taxon>Aspergillaceae</taxon>
        <taxon>Penicillium</taxon>
    </lineage>
</organism>
<dbReference type="RefSeq" id="XP_022483093.1">
    <property type="nucleotide sequence ID" value="XM_022637027.1"/>
</dbReference>
<dbReference type="STRING" id="1835702.A0A1F5L366"/>
<name>A0A1F5L366_PENAI</name>
<comment type="caution">
    <text evidence="1">The sequence shown here is derived from an EMBL/GenBank/DDBJ whole genome shotgun (WGS) entry which is preliminary data.</text>
</comment>